<dbReference type="EMBL" id="JANPWB010000012">
    <property type="protein sequence ID" value="KAJ1120939.1"/>
    <property type="molecule type" value="Genomic_DNA"/>
</dbReference>
<dbReference type="Gene3D" id="2.40.70.10">
    <property type="entry name" value="Acid Proteases"/>
    <property type="match status" value="1"/>
</dbReference>
<reference evidence="1" key="1">
    <citation type="journal article" date="2022" name="bioRxiv">
        <title>Sequencing and chromosome-scale assembly of the giantPleurodeles waltlgenome.</title>
        <authorList>
            <person name="Brown T."/>
            <person name="Elewa A."/>
            <person name="Iarovenko S."/>
            <person name="Subramanian E."/>
            <person name="Araus A.J."/>
            <person name="Petzold A."/>
            <person name="Susuki M."/>
            <person name="Suzuki K.-i.T."/>
            <person name="Hayashi T."/>
            <person name="Toyoda A."/>
            <person name="Oliveira C."/>
            <person name="Osipova E."/>
            <person name="Leigh N.D."/>
            <person name="Simon A."/>
            <person name="Yun M.H."/>
        </authorList>
    </citation>
    <scope>NUCLEOTIDE SEQUENCE</scope>
    <source>
        <strain evidence="1">20211129_DDA</strain>
        <tissue evidence="1">Liver</tissue>
    </source>
</reference>
<organism evidence="1 2">
    <name type="scientific">Pleurodeles waltl</name>
    <name type="common">Iberian ribbed newt</name>
    <dbReference type="NCBI Taxonomy" id="8319"/>
    <lineage>
        <taxon>Eukaryota</taxon>
        <taxon>Metazoa</taxon>
        <taxon>Chordata</taxon>
        <taxon>Craniata</taxon>
        <taxon>Vertebrata</taxon>
        <taxon>Euteleostomi</taxon>
        <taxon>Amphibia</taxon>
        <taxon>Batrachia</taxon>
        <taxon>Caudata</taxon>
        <taxon>Salamandroidea</taxon>
        <taxon>Salamandridae</taxon>
        <taxon>Pleurodelinae</taxon>
        <taxon>Pleurodeles</taxon>
    </lineage>
</organism>
<comment type="caution">
    <text evidence="1">The sequence shown here is derived from an EMBL/GenBank/DDBJ whole genome shotgun (WGS) entry which is preliminary data.</text>
</comment>
<sequence>MDTSRQRGIALLDTDSTWNHEITATPPTLMQLVQGTNERLYLMSNIPTQESTAQHVEVVDKRQIKKTATVDIQVGSHSMRFVLDSGATCNIMCVSEYEKMIHKPLLLPSSVVVLTWGARQPVLNMGKFVETLTYNNMSVQEEVHVLRGDVPAPFLLSNIKAQ</sequence>
<name>A0AAV7P179_PLEWA</name>
<dbReference type="InterPro" id="IPR021109">
    <property type="entry name" value="Peptidase_aspartic_dom_sf"/>
</dbReference>
<dbReference type="AlphaFoldDB" id="A0AAV7P179"/>
<gene>
    <name evidence="1" type="ORF">NDU88_009086</name>
</gene>
<dbReference type="SUPFAM" id="SSF50630">
    <property type="entry name" value="Acid proteases"/>
    <property type="match status" value="1"/>
</dbReference>
<protein>
    <submittedName>
        <fullName evidence="1">Uncharacterized protein</fullName>
    </submittedName>
</protein>
<keyword evidence="2" id="KW-1185">Reference proteome</keyword>
<proteinExistence type="predicted"/>
<dbReference type="Proteomes" id="UP001066276">
    <property type="component" value="Chromosome 8"/>
</dbReference>
<evidence type="ECO:0000313" key="1">
    <source>
        <dbReference type="EMBL" id="KAJ1120939.1"/>
    </source>
</evidence>
<accession>A0AAV7P179</accession>
<evidence type="ECO:0000313" key="2">
    <source>
        <dbReference type="Proteomes" id="UP001066276"/>
    </source>
</evidence>